<reference evidence="2" key="1">
    <citation type="submission" date="2015-07" db="EMBL/GenBank/DDBJ databases">
        <title>Fjat-10053 dsm26.</title>
        <authorList>
            <person name="Liu B."/>
            <person name="Wang J."/>
            <person name="Zhu Y."/>
            <person name="Liu G."/>
            <person name="Chen Q."/>
            <person name="Chen Z."/>
            <person name="Lan J."/>
            <person name="Che J."/>
            <person name="Ge C."/>
            <person name="Shi H."/>
            <person name="Pan Z."/>
            <person name="Liu X."/>
        </authorList>
    </citation>
    <scope>NUCLEOTIDE SEQUENCE [LARGE SCALE GENOMIC DNA]</scope>
    <source>
        <strain evidence="2">DSM 26</strain>
    </source>
</reference>
<organism evidence="1 2">
    <name type="scientific">Virgibacillus pantothenticus</name>
    <dbReference type="NCBI Taxonomy" id="1473"/>
    <lineage>
        <taxon>Bacteria</taxon>
        <taxon>Bacillati</taxon>
        <taxon>Bacillota</taxon>
        <taxon>Bacilli</taxon>
        <taxon>Bacillales</taxon>
        <taxon>Bacillaceae</taxon>
        <taxon>Virgibacillus</taxon>
    </lineage>
</organism>
<dbReference type="EMBL" id="LGTO01000007">
    <property type="protein sequence ID" value="KNE19073.1"/>
    <property type="molecule type" value="Genomic_DNA"/>
</dbReference>
<dbReference type="GeneID" id="66872096"/>
<dbReference type="Proteomes" id="UP000036780">
    <property type="component" value="Unassembled WGS sequence"/>
</dbReference>
<evidence type="ECO:0000313" key="2">
    <source>
        <dbReference type="Proteomes" id="UP000036780"/>
    </source>
</evidence>
<dbReference type="PATRIC" id="fig|1473.5.peg.723"/>
<sequence length="95" mass="11037">MDFEKYFLAEDIADAKQEYVALTEMLHRVDNGLWRGDLKWMEENLCGALKRVRNMIDLSKEKQGKEQLIRLADELSELGIDPLKVLGDKNANRQN</sequence>
<gene>
    <name evidence="1" type="ORF">AFK71_10975</name>
</gene>
<dbReference type="RefSeq" id="WP_050351575.1">
    <property type="nucleotide sequence ID" value="NZ_CP073011.1"/>
</dbReference>
<proteinExistence type="predicted"/>
<protein>
    <submittedName>
        <fullName evidence="1">Uncharacterized protein</fullName>
    </submittedName>
</protein>
<dbReference type="AlphaFoldDB" id="A0A0L0QLF0"/>
<comment type="caution">
    <text evidence="1">The sequence shown here is derived from an EMBL/GenBank/DDBJ whole genome shotgun (WGS) entry which is preliminary data.</text>
</comment>
<evidence type="ECO:0000313" key="1">
    <source>
        <dbReference type="EMBL" id="KNE19073.1"/>
    </source>
</evidence>
<accession>A0A0L0QLF0</accession>
<keyword evidence="2" id="KW-1185">Reference proteome</keyword>
<name>A0A0L0QLF0_VIRPA</name>
<dbReference type="OrthoDB" id="9863718at2"/>